<reference evidence="3 4" key="1">
    <citation type="journal article" date="2015" name="BMC Genomics">
        <title>Gene expression during zombie ant biting behavior reflects the complexity underlying fungal parasitic behavioral manipulation.</title>
        <authorList>
            <person name="de Bekker C."/>
            <person name="Ohm R.A."/>
            <person name="Loreto R.G."/>
            <person name="Sebastian A."/>
            <person name="Albert I."/>
            <person name="Merrow M."/>
            <person name="Brachmann A."/>
            <person name="Hughes D.P."/>
        </authorList>
    </citation>
    <scope>NUCLEOTIDE SEQUENCE [LARGE SCALE GENOMIC DNA]</scope>
    <source>
        <strain evidence="3 4">SC16a</strain>
    </source>
</reference>
<feature type="chain" id="PRO_5013242114" description="Deoxyribonuclease NucA/NucB domain-containing protein" evidence="1">
    <location>
        <begin position="24"/>
        <end position="254"/>
    </location>
</feature>
<dbReference type="InterPro" id="IPR029476">
    <property type="entry name" value="DNase_NucA_NucB"/>
</dbReference>
<protein>
    <recommendedName>
        <fullName evidence="2">Deoxyribonuclease NucA/NucB domain-containing protein</fullName>
    </recommendedName>
</protein>
<proteinExistence type="predicted"/>
<comment type="caution">
    <text evidence="3">The sequence shown here is derived from an EMBL/GenBank/DDBJ whole genome shotgun (WGS) entry which is preliminary data.</text>
</comment>
<evidence type="ECO:0000313" key="4">
    <source>
        <dbReference type="Proteomes" id="UP000037136"/>
    </source>
</evidence>
<gene>
    <name evidence="3" type="ORF">XA68_12403</name>
</gene>
<sequence length="254" mass="28023">MMLRKALPLALALPITASIAAEAAPPDITFLCQEMPDICTNMCWAVRCAKPTFSQQLTLDYPSDDLRRQRLESSGCARCASNATVSARNDACNAYPFPDTSESVSSNASAVSRCVPREQQTKQDADVAILAKKFRQTGQRSFRINFGNPGAAGVKYCLSEPCENDDREEQEEALQKRALAAPFRVFMTNSGMTVASMDDLGADYSFTRRVGAEEKLSPQAQMWQEDFKGERYAFVTDSVVREMNAAEIRGKTGR</sequence>
<dbReference type="EMBL" id="LAZP02000200">
    <property type="protein sequence ID" value="PFH59426.1"/>
    <property type="molecule type" value="Genomic_DNA"/>
</dbReference>
<keyword evidence="1" id="KW-0732">Signal</keyword>
<organism evidence="3 4">
    <name type="scientific">Ophiocordyceps unilateralis</name>
    <name type="common">Zombie-ant fungus</name>
    <name type="synonym">Torrubia unilateralis</name>
    <dbReference type="NCBI Taxonomy" id="268505"/>
    <lineage>
        <taxon>Eukaryota</taxon>
        <taxon>Fungi</taxon>
        <taxon>Dikarya</taxon>
        <taxon>Ascomycota</taxon>
        <taxon>Pezizomycotina</taxon>
        <taxon>Sordariomycetes</taxon>
        <taxon>Hypocreomycetidae</taxon>
        <taxon>Hypocreales</taxon>
        <taxon>Ophiocordycipitaceae</taxon>
        <taxon>Ophiocordyceps</taxon>
    </lineage>
</organism>
<dbReference type="STRING" id="268505.A0A2A9PF16"/>
<accession>A0A2A9PF16</accession>
<name>A0A2A9PF16_OPHUN</name>
<reference evidence="3 4" key="2">
    <citation type="journal article" date="2017" name="Sci. Rep.">
        <title>Ant-infecting Ophiocordyceps genomes reveal a high diversity of potential behavioral manipulation genes and a possible major role for enterotoxins.</title>
        <authorList>
            <person name="de Bekker C."/>
            <person name="Ohm R.A."/>
            <person name="Evans H.C."/>
            <person name="Brachmann A."/>
            <person name="Hughes D.P."/>
        </authorList>
    </citation>
    <scope>NUCLEOTIDE SEQUENCE [LARGE SCALE GENOMIC DNA]</scope>
    <source>
        <strain evidence="3 4">SC16a</strain>
    </source>
</reference>
<dbReference type="Pfam" id="PF14040">
    <property type="entry name" value="DNase_NucA_NucB"/>
    <property type="match status" value="1"/>
</dbReference>
<evidence type="ECO:0000256" key="1">
    <source>
        <dbReference type="SAM" id="SignalP"/>
    </source>
</evidence>
<dbReference type="AlphaFoldDB" id="A0A2A9PF16"/>
<feature type="signal peptide" evidence="1">
    <location>
        <begin position="1"/>
        <end position="23"/>
    </location>
</feature>
<evidence type="ECO:0000259" key="2">
    <source>
        <dbReference type="Pfam" id="PF14040"/>
    </source>
</evidence>
<dbReference type="Proteomes" id="UP000037136">
    <property type="component" value="Unassembled WGS sequence"/>
</dbReference>
<evidence type="ECO:0000313" key="3">
    <source>
        <dbReference type="EMBL" id="PFH59426.1"/>
    </source>
</evidence>
<dbReference type="OrthoDB" id="2748312at2759"/>
<feature type="domain" description="Deoxyribonuclease NucA/NucB" evidence="2">
    <location>
        <begin position="42"/>
        <end position="131"/>
    </location>
</feature>
<keyword evidence="4" id="KW-1185">Reference proteome</keyword>